<keyword evidence="1" id="KW-0472">Membrane</keyword>
<keyword evidence="1" id="KW-0812">Transmembrane</keyword>
<dbReference type="AlphaFoldDB" id="A0A445HQF7"/>
<protein>
    <submittedName>
        <fullName evidence="2">Citrate-binding protein</fullName>
    </submittedName>
</protein>
<evidence type="ECO:0000313" key="3">
    <source>
        <dbReference type="Proteomes" id="UP000289340"/>
    </source>
</evidence>
<dbReference type="PANTHER" id="PTHR33681">
    <property type="entry name" value="BINDING PROTEIN, PUTATIVE, EXPRESSED-RELATED"/>
    <property type="match status" value="1"/>
</dbReference>
<dbReference type="PANTHER" id="PTHR33681:SF4">
    <property type="entry name" value="OS12G0171100 PROTEIN"/>
    <property type="match status" value="1"/>
</dbReference>
<dbReference type="Proteomes" id="UP000289340">
    <property type="component" value="Chromosome 12"/>
</dbReference>
<reference evidence="2 3" key="1">
    <citation type="submission" date="2018-09" db="EMBL/GenBank/DDBJ databases">
        <title>A high-quality reference genome of wild soybean provides a powerful tool to mine soybean genomes.</title>
        <authorList>
            <person name="Xie M."/>
            <person name="Chung C.Y.L."/>
            <person name="Li M.-W."/>
            <person name="Wong F.-L."/>
            <person name="Chan T.-F."/>
            <person name="Lam H.-M."/>
        </authorList>
    </citation>
    <scope>NUCLEOTIDE SEQUENCE [LARGE SCALE GENOMIC DNA]</scope>
    <source>
        <strain evidence="3">cv. W05</strain>
        <tissue evidence="2">Hypocotyl of etiolated seedlings</tissue>
    </source>
</reference>
<keyword evidence="3" id="KW-1185">Reference proteome</keyword>
<organism evidence="2 3">
    <name type="scientific">Glycine soja</name>
    <name type="common">Wild soybean</name>
    <dbReference type="NCBI Taxonomy" id="3848"/>
    <lineage>
        <taxon>Eukaryota</taxon>
        <taxon>Viridiplantae</taxon>
        <taxon>Streptophyta</taxon>
        <taxon>Embryophyta</taxon>
        <taxon>Tracheophyta</taxon>
        <taxon>Spermatophyta</taxon>
        <taxon>Magnoliopsida</taxon>
        <taxon>eudicotyledons</taxon>
        <taxon>Gunneridae</taxon>
        <taxon>Pentapetalae</taxon>
        <taxon>rosids</taxon>
        <taxon>fabids</taxon>
        <taxon>Fabales</taxon>
        <taxon>Fabaceae</taxon>
        <taxon>Papilionoideae</taxon>
        <taxon>50 kb inversion clade</taxon>
        <taxon>NPAAA clade</taxon>
        <taxon>indigoferoid/millettioid clade</taxon>
        <taxon>Phaseoleae</taxon>
        <taxon>Glycine</taxon>
        <taxon>Glycine subgen. Soja</taxon>
    </lineage>
</organism>
<comment type="caution">
    <text evidence="2">The sequence shown here is derived from an EMBL/GenBank/DDBJ whole genome shotgun (WGS) entry which is preliminary data.</text>
</comment>
<dbReference type="EMBL" id="QZWG01000012">
    <property type="protein sequence ID" value="RZB75870.1"/>
    <property type="molecule type" value="Genomic_DNA"/>
</dbReference>
<evidence type="ECO:0000256" key="1">
    <source>
        <dbReference type="SAM" id="Phobius"/>
    </source>
</evidence>
<accession>A0A445HQF7</accession>
<evidence type="ECO:0000313" key="2">
    <source>
        <dbReference type="EMBL" id="RZB75870.1"/>
    </source>
</evidence>
<proteinExistence type="predicted"/>
<name>A0A445HQF7_GLYSO</name>
<sequence length="265" mass="30520">MTLQDKLLYSNVLKTVPYAISKPSWLLMSLSSIAKHIRQSMRGFTVKISPNPVLMLKPPHHQPLYEEKENVYPTYKPLSLDSKTKPHLEIRIEGYNYSCGVWQFEGHGFVLNGTFGVCIMQVFEAHPKHDTTLMLDVYNNSIVCHNNSALVPNIRDTCFQSNVIHDVEASSVNIYVDGVQLGMVWLQQLMMVTIWVQQQEMVWLQQLRMVMVWVRIVQQVGLRQMMSMLLFVTILLLHNVTSSALLSPSLYYHERMGVGMDHNLQ</sequence>
<feature type="transmembrane region" description="Helical" evidence="1">
    <location>
        <begin position="225"/>
        <end position="246"/>
    </location>
</feature>
<gene>
    <name evidence="2" type="ORF">D0Y65_034391</name>
</gene>
<keyword evidence="1" id="KW-1133">Transmembrane helix</keyword>